<gene>
    <name evidence="2" type="ORF">HEK616_17210</name>
</gene>
<name>A0ABN6QPY5_STRNI</name>
<evidence type="ECO:0000256" key="1">
    <source>
        <dbReference type="SAM" id="MobiDB-lite"/>
    </source>
</evidence>
<feature type="compositionally biased region" description="Basic and acidic residues" evidence="1">
    <location>
        <begin position="85"/>
        <end position="100"/>
    </location>
</feature>
<dbReference type="Proteomes" id="UP001059597">
    <property type="component" value="Chromosome"/>
</dbReference>
<evidence type="ECO:0000313" key="3">
    <source>
        <dbReference type="Proteomes" id="UP001059597"/>
    </source>
</evidence>
<feature type="region of interest" description="Disordered" evidence="1">
    <location>
        <begin position="77"/>
        <end position="100"/>
    </location>
</feature>
<reference evidence="2" key="1">
    <citation type="submission" date="2022-06" db="EMBL/GenBank/DDBJ databases">
        <title>Complete genome sequence of Streptomyces nigrescens HEK616.</title>
        <authorList>
            <person name="Asamizu S."/>
            <person name="Onaka H."/>
        </authorList>
    </citation>
    <scope>NUCLEOTIDE SEQUENCE</scope>
    <source>
        <strain evidence="2">HEK616</strain>
    </source>
</reference>
<evidence type="ECO:0000313" key="2">
    <source>
        <dbReference type="EMBL" id="BDM68234.1"/>
    </source>
</evidence>
<keyword evidence="3" id="KW-1185">Reference proteome</keyword>
<evidence type="ECO:0008006" key="4">
    <source>
        <dbReference type="Google" id="ProtNLM"/>
    </source>
</evidence>
<dbReference type="EMBL" id="AP026073">
    <property type="protein sequence ID" value="BDM68234.1"/>
    <property type="molecule type" value="Genomic_DNA"/>
</dbReference>
<organism evidence="2 3">
    <name type="scientific">Streptomyces nigrescens</name>
    <dbReference type="NCBI Taxonomy" id="1920"/>
    <lineage>
        <taxon>Bacteria</taxon>
        <taxon>Bacillati</taxon>
        <taxon>Actinomycetota</taxon>
        <taxon>Actinomycetes</taxon>
        <taxon>Kitasatosporales</taxon>
        <taxon>Streptomycetaceae</taxon>
        <taxon>Streptomyces</taxon>
    </lineage>
</organism>
<sequence>MLGGCAVPVAGAASPAEAVGRARAREQVLTSAALMAKSTALFLMLMTFSPRKQWGVVRSSGGGIRGDTALESALMTSSVHPADSTAHRQVTESKKELERA</sequence>
<proteinExistence type="predicted"/>
<protein>
    <recommendedName>
        <fullName evidence="4">Secreted protein</fullName>
    </recommendedName>
</protein>
<accession>A0ABN6QPY5</accession>